<dbReference type="Proteomes" id="UP000823388">
    <property type="component" value="Chromosome 3K"/>
</dbReference>
<dbReference type="GO" id="GO:0008270">
    <property type="term" value="F:zinc ion binding"/>
    <property type="evidence" value="ECO:0007669"/>
    <property type="project" value="UniProtKB-KW"/>
</dbReference>
<keyword evidence="5" id="KW-0812">Transmembrane</keyword>
<gene>
    <name evidence="7" type="ORF">PVAP13_3KG366400</name>
</gene>
<keyword evidence="3" id="KW-0862">Zinc</keyword>
<dbReference type="PANTHER" id="PTHR33680:SF7">
    <property type="entry name" value="OS02G0474200 PROTEIN"/>
    <property type="match status" value="1"/>
</dbReference>
<reference evidence="7" key="1">
    <citation type="submission" date="2020-05" db="EMBL/GenBank/DDBJ databases">
        <title>WGS assembly of Panicum virgatum.</title>
        <authorList>
            <person name="Lovell J.T."/>
            <person name="Jenkins J."/>
            <person name="Shu S."/>
            <person name="Juenger T.E."/>
            <person name="Schmutz J."/>
        </authorList>
    </citation>
    <scope>NUCLEOTIDE SEQUENCE</scope>
    <source>
        <strain evidence="7">AP13</strain>
    </source>
</reference>
<keyword evidence="5" id="KW-0472">Membrane</keyword>
<evidence type="ECO:0000256" key="2">
    <source>
        <dbReference type="ARBA" id="ARBA00022771"/>
    </source>
</evidence>
<comment type="caution">
    <text evidence="7">The sequence shown here is derived from an EMBL/GenBank/DDBJ whole genome shotgun (WGS) entry which is preliminary data.</text>
</comment>
<evidence type="ECO:0000256" key="3">
    <source>
        <dbReference type="ARBA" id="ARBA00022833"/>
    </source>
</evidence>
<feature type="domain" description="GRF-type" evidence="6">
    <location>
        <begin position="46"/>
        <end position="91"/>
    </location>
</feature>
<evidence type="ECO:0000256" key="1">
    <source>
        <dbReference type="ARBA" id="ARBA00022723"/>
    </source>
</evidence>
<dbReference type="AlphaFoldDB" id="A0A8T0UWA2"/>
<evidence type="ECO:0000256" key="5">
    <source>
        <dbReference type="SAM" id="Phobius"/>
    </source>
</evidence>
<keyword evidence="8" id="KW-1185">Reference proteome</keyword>
<feature type="transmembrane region" description="Helical" evidence="5">
    <location>
        <begin position="137"/>
        <end position="158"/>
    </location>
</feature>
<evidence type="ECO:0000256" key="4">
    <source>
        <dbReference type="PROSITE-ProRule" id="PRU01343"/>
    </source>
</evidence>
<dbReference type="EMBL" id="CM029041">
    <property type="protein sequence ID" value="KAG2626527.1"/>
    <property type="molecule type" value="Genomic_DNA"/>
</dbReference>
<dbReference type="PANTHER" id="PTHR33680">
    <property type="entry name" value="OS07G0190500 PROTEIN"/>
    <property type="match status" value="1"/>
</dbReference>
<feature type="non-terminal residue" evidence="7">
    <location>
        <position position="1"/>
    </location>
</feature>
<keyword evidence="5" id="KW-1133">Transmembrane helix</keyword>
<protein>
    <recommendedName>
        <fullName evidence="6">GRF-type domain-containing protein</fullName>
    </recommendedName>
</protein>
<keyword evidence="2 4" id="KW-0863">Zinc-finger</keyword>
<evidence type="ECO:0000313" key="7">
    <source>
        <dbReference type="EMBL" id="KAG2626527.1"/>
    </source>
</evidence>
<dbReference type="PROSITE" id="PS51999">
    <property type="entry name" value="ZF_GRF"/>
    <property type="match status" value="1"/>
</dbReference>
<organism evidence="7 8">
    <name type="scientific">Panicum virgatum</name>
    <name type="common">Blackwell switchgrass</name>
    <dbReference type="NCBI Taxonomy" id="38727"/>
    <lineage>
        <taxon>Eukaryota</taxon>
        <taxon>Viridiplantae</taxon>
        <taxon>Streptophyta</taxon>
        <taxon>Embryophyta</taxon>
        <taxon>Tracheophyta</taxon>
        <taxon>Spermatophyta</taxon>
        <taxon>Magnoliopsida</taxon>
        <taxon>Liliopsida</taxon>
        <taxon>Poales</taxon>
        <taxon>Poaceae</taxon>
        <taxon>PACMAD clade</taxon>
        <taxon>Panicoideae</taxon>
        <taxon>Panicodae</taxon>
        <taxon>Paniceae</taxon>
        <taxon>Panicinae</taxon>
        <taxon>Panicum</taxon>
        <taxon>Panicum sect. Hiantes</taxon>
    </lineage>
</organism>
<accession>A0A8T0UWA2</accession>
<name>A0A8T0UWA2_PANVG</name>
<sequence length="162" mass="17368">HGPAAAAASPVATCGAAAASSLAGAMHSESSASASNPSSQLPLIWCTECGGARVMVRRSRKEWSKGRLFFCCPFYKMDGSGCPFWYWEKDYIKVLEQKRILGHGGTMQAQVEDGGSAMGRIGLQTEGSEGGKEVVNWMKILCIVSVCVMLVQVLNLFVTLMK</sequence>
<proteinExistence type="predicted"/>
<evidence type="ECO:0000259" key="6">
    <source>
        <dbReference type="PROSITE" id="PS51999"/>
    </source>
</evidence>
<evidence type="ECO:0000313" key="8">
    <source>
        <dbReference type="Proteomes" id="UP000823388"/>
    </source>
</evidence>
<keyword evidence="1" id="KW-0479">Metal-binding</keyword>
<dbReference type="InterPro" id="IPR010666">
    <property type="entry name" value="Znf_GRF"/>
</dbReference>